<dbReference type="InterPro" id="IPR052943">
    <property type="entry name" value="TMTC_O-mannosyl-trnsfr"/>
</dbReference>
<dbReference type="SUPFAM" id="SSF48452">
    <property type="entry name" value="TPR-like"/>
    <property type="match status" value="1"/>
</dbReference>
<evidence type="ECO:0000259" key="3">
    <source>
        <dbReference type="PROSITE" id="PS50110"/>
    </source>
</evidence>
<feature type="repeat" description="TPR" evidence="2">
    <location>
        <begin position="207"/>
        <end position="240"/>
    </location>
</feature>
<accession>A0A932HZA9</accession>
<reference evidence="4" key="1">
    <citation type="submission" date="2020-07" db="EMBL/GenBank/DDBJ databases">
        <title>Huge and variable diversity of episymbiotic CPR bacteria and DPANN archaea in groundwater ecosystems.</title>
        <authorList>
            <person name="He C.Y."/>
            <person name="Keren R."/>
            <person name="Whittaker M."/>
            <person name="Farag I.F."/>
            <person name="Doudna J."/>
            <person name="Cate J.H.D."/>
            <person name="Banfield J.F."/>
        </authorList>
    </citation>
    <scope>NUCLEOTIDE SEQUENCE</scope>
    <source>
        <strain evidence="4">NC_groundwater_763_Ag_S-0.2um_68_21</strain>
    </source>
</reference>
<protein>
    <submittedName>
        <fullName evidence="4">Tetratricopeptide repeat protein</fullName>
    </submittedName>
</protein>
<feature type="modified residue" description="4-aspartylphosphate" evidence="1">
    <location>
        <position position="61"/>
    </location>
</feature>
<evidence type="ECO:0000313" key="5">
    <source>
        <dbReference type="Proteomes" id="UP000782312"/>
    </source>
</evidence>
<dbReference type="SMART" id="SM00448">
    <property type="entry name" value="REC"/>
    <property type="match status" value="1"/>
</dbReference>
<dbReference type="AlphaFoldDB" id="A0A932HZA9"/>
<comment type="caution">
    <text evidence="4">The sequence shown here is derived from an EMBL/GenBank/DDBJ whole genome shotgun (WGS) entry which is preliminary data.</text>
</comment>
<dbReference type="Pfam" id="PF13181">
    <property type="entry name" value="TPR_8"/>
    <property type="match status" value="1"/>
</dbReference>
<dbReference type="PROSITE" id="PS50110">
    <property type="entry name" value="RESPONSE_REGULATORY"/>
    <property type="match status" value="1"/>
</dbReference>
<dbReference type="Pfam" id="PF00072">
    <property type="entry name" value="Response_reg"/>
    <property type="match status" value="1"/>
</dbReference>
<proteinExistence type="predicted"/>
<dbReference type="Gene3D" id="3.40.50.2300">
    <property type="match status" value="1"/>
</dbReference>
<organism evidence="4 5">
    <name type="scientific">Tectimicrobiota bacterium</name>
    <dbReference type="NCBI Taxonomy" id="2528274"/>
    <lineage>
        <taxon>Bacteria</taxon>
        <taxon>Pseudomonadati</taxon>
        <taxon>Nitrospinota/Tectimicrobiota group</taxon>
        <taxon>Candidatus Tectimicrobiota</taxon>
    </lineage>
</organism>
<dbReference type="PROSITE" id="PS50005">
    <property type="entry name" value="TPR"/>
    <property type="match status" value="3"/>
</dbReference>
<evidence type="ECO:0000256" key="2">
    <source>
        <dbReference type="PROSITE-ProRule" id="PRU00339"/>
    </source>
</evidence>
<keyword evidence="2" id="KW-0802">TPR repeat</keyword>
<dbReference type="Proteomes" id="UP000782312">
    <property type="component" value="Unassembled WGS sequence"/>
</dbReference>
<sequence>MPPQPPDSHSRFLLIEGEARIRRLLSSMLQGAGAKIVHNMPNGKAGKEVLLKEPVDVVVCDWGASDTDGVEFLRDVRTFPLTKYLPFLMMSRVGQLNEAEIAATRDYDVDGHLFKPITQEDLQQKVRGAVARYNSMAKAYTHLARAAAFIDIEDFGEARKEIQAAQREGAESPRVWSEAGSLLGAMDAQAEAKQCFRRSIELDRTYARAYDSLGALLEEEGDTAGAVKFYTASSQISPRNRDRQFSLAKTLLAQGDEEGARLAIHRGIEAGGEASSPAARSAAAAEFLMAAGRADLAEKEYAFALEADPANAHYFNRLGIAFRRQKKYAEAVANYRKAIQVVANDPVLYYNLAIAQAEAGELTQAIGTLRRALVLDPHFEAAESLLRRIMGRMEASN</sequence>
<dbReference type="InterPro" id="IPR001789">
    <property type="entry name" value="Sig_transdc_resp-reg_receiver"/>
</dbReference>
<feature type="repeat" description="TPR" evidence="2">
    <location>
        <begin position="312"/>
        <end position="345"/>
    </location>
</feature>
<evidence type="ECO:0000313" key="4">
    <source>
        <dbReference type="EMBL" id="MBI3128401.1"/>
    </source>
</evidence>
<keyword evidence="1" id="KW-0597">Phosphoprotein</keyword>
<dbReference type="Gene3D" id="1.25.40.10">
    <property type="entry name" value="Tetratricopeptide repeat domain"/>
    <property type="match status" value="2"/>
</dbReference>
<dbReference type="Pfam" id="PF13414">
    <property type="entry name" value="TPR_11"/>
    <property type="match status" value="1"/>
</dbReference>
<dbReference type="InterPro" id="IPR019734">
    <property type="entry name" value="TPR_rpt"/>
</dbReference>
<gene>
    <name evidence="4" type="ORF">HYZ11_12410</name>
</gene>
<evidence type="ECO:0000256" key="1">
    <source>
        <dbReference type="PROSITE-ProRule" id="PRU00169"/>
    </source>
</evidence>
<feature type="repeat" description="TPR" evidence="2">
    <location>
        <begin position="346"/>
        <end position="379"/>
    </location>
</feature>
<dbReference type="SUPFAM" id="SSF52172">
    <property type="entry name" value="CheY-like"/>
    <property type="match status" value="1"/>
</dbReference>
<dbReference type="PANTHER" id="PTHR44809:SF1">
    <property type="entry name" value="PROTEIN O-MANNOSYL-TRANSFERASE TMTC1"/>
    <property type="match status" value="1"/>
</dbReference>
<feature type="domain" description="Response regulatory" evidence="3">
    <location>
        <begin position="11"/>
        <end position="130"/>
    </location>
</feature>
<dbReference type="EMBL" id="JACPUR010000030">
    <property type="protein sequence ID" value="MBI3128401.1"/>
    <property type="molecule type" value="Genomic_DNA"/>
</dbReference>
<dbReference type="PANTHER" id="PTHR44809">
    <property type="match status" value="1"/>
</dbReference>
<dbReference type="InterPro" id="IPR011006">
    <property type="entry name" value="CheY-like_superfamily"/>
</dbReference>
<name>A0A932HZA9_UNCTE</name>
<dbReference type="SMART" id="SM00028">
    <property type="entry name" value="TPR"/>
    <property type="match status" value="5"/>
</dbReference>
<dbReference type="GO" id="GO:0000160">
    <property type="term" value="P:phosphorelay signal transduction system"/>
    <property type="evidence" value="ECO:0007669"/>
    <property type="project" value="InterPro"/>
</dbReference>
<dbReference type="InterPro" id="IPR011990">
    <property type="entry name" value="TPR-like_helical_dom_sf"/>
</dbReference>